<gene>
    <name evidence="2" type="ORF">SCLCIDRAFT_133853</name>
</gene>
<dbReference type="STRING" id="1036808.A0A0C3D4S7"/>
<name>A0A0C3D4S7_9AGAM</name>
<keyword evidence="3" id="KW-1185">Reference proteome</keyword>
<evidence type="ECO:0000313" key="2">
    <source>
        <dbReference type="EMBL" id="KIM55800.1"/>
    </source>
</evidence>
<protein>
    <recommendedName>
        <fullName evidence="1">DUF6532 domain-containing protein</fullName>
    </recommendedName>
</protein>
<evidence type="ECO:0000259" key="1">
    <source>
        <dbReference type="Pfam" id="PF20149"/>
    </source>
</evidence>
<dbReference type="InParanoid" id="A0A0C3D4S7"/>
<evidence type="ECO:0000313" key="3">
    <source>
        <dbReference type="Proteomes" id="UP000053989"/>
    </source>
</evidence>
<dbReference type="InterPro" id="IPR045341">
    <property type="entry name" value="DUF6532"/>
</dbReference>
<reference evidence="3" key="2">
    <citation type="submission" date="2015-01" db="EMBL/GenBank/DDBJ databases">
        <title>Evolutionary Origins and Diversification of the Mycorrhizal Mutualists.</title>
        <authorList>
            <consortium name="DOE Joint Genome Institute"/>
            <consortium name="Mycorrhizal Genomics Consortium"/>
            <person name="Kohler A."/>
            <person name="Kuo A."/>
            <person name="Nagy L.G."/>
            <person name="Floudas D."/>
            <person name="Copeland A."/>
            <person name="Barry K.W."/>
            <person name="Cichocki N."/>
            <person name="Veneault-Fourrey C."/>
            <person name="LaButti K."/>
            <person name="Lindquist E.A."/>
            <person name="Lipzen A."/>
            <person name="Lundell T."/>
            <person name="Morin E."/>
            <person name="Murat C."/>
            <person name="Riley R."/>
            <person name="Ohm R."/>
            <person name="Sun H."/>
            <person name="Tunlid A."/>
            <person name="Henrissat B."/>
            <person name="Grigoriev I.V."/>
            <person name="Hibbett D.S."/>
            <person name="Martin F."/>
        </authorList>
    </citation>
    <scope>NUCLEOTIDE SEQUENCE [LARGE SCALE GENOMIC DNA]</scope>
    <source>
        <strain evidence="3">Foug A</strain>
    </source>
</reference>
<dbReference type="AlphaFoldDB" id="A0A0C3D4S7"/>
<dbReference type="OrthoDB" id="2670686at2759"/>
<dbReference type="HOGENOM" id="CLU_060373_1_0_1"/>
<proteinExistence type="predicted"/>
<dbReference type="Pfam" id="PF20149">
    <property type="entry name" value="DUF6532"/>
    <property type="match status" value="1"/>
</dbReference>
<organism evidence="2 3">
    <name type="scientific">Scleroderma citrinum Foug A</name>
    <dbReference type="NCBI Taxonomy" id="1036808"/>
    <lineage>
        <taxon>Eukaryota</taxon>
        <taxon>Fungi</taxon>
        <taxon>Dikarya</taxon>
        <taxon>Basidiomycota</taxon>
        <taxon>Agaricomycotina</taxon>
        <taxon>Agaricomycetes</taxon>
        <taxon>Agaricomycetidae</taxon>
        <taxon>Boletales</taxon>
        <taxon>Sclerodermatineae</taxon>
        <taxon>Sclerodermataceae</taxon>
        <taxon>Scleroderma</taxon>
    </lineage>
</organism>
<reference evidence="2 3" key="1">
    <citation type="submission" date="2014-04" db="EMBL/GenBank/DDBJ databases">
        <authorList>
            <consortium name="DOE Joint Genome Institute"/>
            <person name="Kuo A."/>
            <person name="Kohler A."/>
            <person name="Nagy L.G."/>
            <person name="Floudas D."/>
            <person name="Copeland A."/>
            <person name="Barry K.W."/>
            <person name="Cichocki N."/>
            <person name="Veneault-Fourrey C."/>
            <person name="LaButti K."/>
            <person name="Lindquist E.A."/>
            <person name="Lipzen A."/>
            <person name="Lundell T."/>
            <person name="Morin E."/>
            <person name="Murat C."/>
            <person name="Sun H."/>
            <person name="Tunlid A."/>
            <person name="Henrissat B."/>
            <person name="Grigoriev I.V."/>
            <person name="Hibbett D.S."/>
            <person name="Martin F."/>
            <person name="Nordberg H.P."/>
            <person name="Cantor M.N."/>
            <person name="Hua S.X."/>
        </authorList>
    </citation>
    <scope>NUCLEOTIDE SEQUENCE [LARGE SCALE GENOMIC DNA]</scope>
    <source>
        <strain evidence="2 3">Foug A</strain>
    </source>
</reference>
<dbReference type="EMBL" id="KN822127">
    <property type="protein sequence ID" value="KIM55800.1"/>
    <property type="molecule type" value="Genomic_DNA"/>
</dbReference>
<dbReference type="Proteomes" id="UP000053989">
    <property type="component" value="Unassembled WGS sequence"/>
</dbReference>
<sequence>STKSCEENLANVQELIRGAKFLRDGVEPDGTTKNMASQALAGLILEFFYTGTSALASLFPEVFAQEVPKSVVCLAATALRAAIDKYMITGVQQDRPFEYNIYSKIFTQLLGMQAKIDANSKHATMTRMLRIRWATTGCVSSMDGDNMTVGEDDFDVILD</sequence>
<feature type="non-terminal residue" evidence="2">
    <location>
        <position position="1"/>
    </location>
</feature>
<accession>A0A0C3D4S7</accession>
<feature type="domain" description="DUF6532" evidence="1">
    <location>
        <begin position="5"/>
        <end position="113"/>
    </location>
</feature>